<dbReference type="RefSeq" id="WP_039140150.1">
    <property type="nucleotide sequence ID" value="NZ_JSVC01000013.1"/>
</dbReference>
<organism evidence="2 3">
    <name type="scientific">Flavihumibacter solisilvae</name>
    <dbReference type="NCBI Taxonomy" id="1349421"/>
    <lineage>
        <taxon>Bacteria</taxon>
        <taxon>Pseudomonadati</taxon>
        <taxon>Bacteroidota</taxon>
        <taxon>Chitinophagia</taxon>
        <taxon>Chitinophagales</taxon>
        <taxon>Chitinophagaceae</taxon>
        <taxon>Flavihumibacter</taxon>
    </lineage>
</organism>
<dbReference type="Proteomes" id="UP000031408">
    <property type="component" value="Unassembled WGS sequence"/>
</dbReference>
<name>A0A0C1IJN0_9BACT</name>
<protein>
    <recommendedName>
        <fullName evidence="4">DUF2798 domain-containing protein</fullName>
    </recommendedName>
</protein>
<evidence type="ECO:0000256" key="1">
    <source>
        <dbReference type="SAM" id="Phobius"/>
    </source>
</evidence>
<feature type="transmembrane region" description="Helical" evidence="1">
    <location>
        <begin position="46"/>
        <end position="68"/>
    </location>
</feature>
<dbReference type="OrthoDB" id="9799565at2"/>
<accession>A0A0C1IJN0</accession>
<dbReference type="Pfam" id="PF11391">
    <property type="entry name" value="DUF2798"/>
    <property type="match status" value="1"/>
</dbReference>
<dbReference type="InterPro" id="IPR021529">
    <property type="entry name" value="DUF2798"/>
</dbReference>
<dbReference type="STRING" id="1349421.OI18_12285"/>
<reference evidence="2 3" key="1">
    <citation type="submission" date="2014-11" db="EMBL/GenBank/DDBJ databases">
        <title>Genome sequence of Flavihumibacter solisilvae 3-3.</title>
        <authorList>
            <person name="Zhou G."/>
            <person name="Li M."/>
            <person name="Wang G."/>
        </authorList>
    </citation>
    <scope>NUCLEOTIDE SEQUENCE [LARGE SCALE GENOMIC DNA]</scope>
    <source>
        <strain evidence="2 3">3-3</strain>
    </source>
</reference>
<proteinExistence type="predicted"/>
<gene>
    <name evidence="2" type="ORF">OI18_12285</name>
</gene>
<comment type="caution">
    <text evidence="2">The sequence shown here is derived from an EMBL/GenBank/DDBJ whole genome shotgun (WGS) entry which is preliminary data.</text>
</comment>
<dbReference type="AlphaFoldDB" id="A0A0C1IJN0"/>
<evidence type="ECO:0000313" key="2">
    <source>
        <dbReference type="EMBL" id="KIC94390.1"/>
    </source>
</evidence>
<evidence type="ECO:0000313" key="3">
    <source>
        <dbReference type="Proteomes" id="UP000031408"/>
    </source>
</evidence>
<dbReference type="EMBL" id="JSVC01000013">
    <property type="protein sequence ID" value="KIC94390.1"/>
    <property type="molecule type" value="Genomic_DNA"/>
</dbReference>
<sequence>MKHRLIFALIMAMITTSMISFTLIAINVGFTTRFIPIWLRSWSISYVLAVLAMLFIAPRVQVLVGFLLKKHLIADEDDN</sequence>
<keyword evidence="1" id="KW-0812">Transmembrane</keyword>
<keyword evidence="1" id="KW-1133">Transmembrane helix</keyword>
<keyword evidence="1" id="KW-0472">Membrane</keyword>
<evidence type="ECO:0008006" key="4">
    <source>
        <dbReference type="Google" id="ProtNLM"/>
    </source>
</evidence>
<keyword evidence="3" id="KW-1185">Reference proteome</keyword>
<feature type="transmembrane region" description="Helical" evidence="1">
    <location>
        <begin position="5"/>
        <end position="26"/>
    </location>
</feature>